<protein>
    <recommendedName>
        <fullName evidence="2">Antitoxin</fullName>
    </recommendedName>
</protein>
<accession>A0A1R4IQU0</accession>
<dbReference type="GO" id="GO:0097351">
    <property type="term" value="F:toxin sequestering activity"/>
    <property type="evidence" value="ECO:0007669"/>
    <property type="project" value="TreeGrafter"/>
</dbReference>
<comment type="similarity">
    <text evidence="1 2">Belongs to the phD/YefM antitoxin family.</text>
</comment>
<dbReference type="InterPro" id="IPR051416">
    <property type="entry name" value="phD-YefM_TA_antitoxins"/>
</dbReference>
<evidence type="ECO:0000256" key="1">
    <source>
        <dbReference type="ARBA" id="ARBA00009981"/>
    </source>
</evidence>
<dbReference type="Pfam" id="PF02604">
    <property type="entry name" value="PhdYeFM_antitox"/>
    <property type="match status" value="1"/>
</dbReference>
<name>A0A1R4IQU0_9MICO</name>
<gene>
    <name evidence="3" type="ORF">FM104_03430</name>
</gene>
<dbReference type="SUPFAM" id="SSF143120">
    <property type="entry name" value="YefM-like"/>
    <property type="match status" value="1"/>
</dbReference>
<comment type="function">
    <text evidence="2">Antitoxin component of a type II toxin-antitoxin (TA) system.</text>
</comment>
<dbReference type="PANTHER" id="PTHR35377:SF5">
    <property type="entry name" value="ANTITOXIN VAPB46"/>
    <property type="match status" value="1"/>
</dbReference>
<dbReference type="InterPro" id="IPR006442">
    <property type="entry name" value="Antitoxin_Phd/YefM"/>
</dbReference>
<reference evidence="3 4" key="1">
    <citation type="submission" date="2017-02" db="EMBL/GenBank/DDBJ databases">
        <authorList>
            <person name="Peterson S.W."/>
        </authorList>
    </citation>
    <scope>NUCLEOTIDE SEQUENCE [LARGE SCALE GENOMIC DNA]</scope>
    <source>
        <strain evidence="3 4">B Mb 05.01</strain>
    </source>
</reference>
<evidence type="ECO:0000256" key="2">
    <source>
        <dbReference type="RuleBase" id="RU362080"/>
    </source>
</evidence>
<dbReference type="EMBL" id="FUKO01000012">
    <property type="protein sequence ID" value="SJN22250.1"/>
    <property type="molecule type" value="Genomic_DNA"/>
</dbReference>
<dbReference type="InterPro" id="IPR036165">
    <property type="entry name" value="YefM-like_sf"/>
</dbReference>
<sequence length="91" mass="9690">MAGGVMNVGIRELRDGLSKYVAAAREGEEVVVTDHGKAVARLVAYDAPSALERLIAEGLVTPAGRYGESRLEPVKVGEGVLVSDLITEQRR</sequence>
<dbReference type="PANTHER" id="PTHR35377">
    <property type="entry name" value="ANTITOXIN VAPB49-RELATED-RELATED"/>
    <property type="match status" value="1"/>
</dbReference>
<keyword evidence="4" id="KW-1185">Reference proteome</keyword>
<dbReference type="NCBIfam" id="TIGR01552">
    <property type="entry name" value="phd_fam"/>
    <property type="match status" value="1"/>
</dbReference>
<dbReference type="Proteomes" id="UP000196320">
    <property type="component" value="Unassembled WGS sequence"/>
</dbReference>
<organism evidence="3 4">
    <name type="scientific">Microbacterium esteraromaticum</name>
    <dbReference type="NCBI Taxonomy" id="57043"/>
    <lineage>
        <taxon>Bacteria</taxon>
        <taxon>Bacillati</taxon>
        <taxon>Actinomycetota</taxon>
        <taxon>Actinomycetes</taxon>
        <taxon>Micrococcales</taxon>
        <taxon>Microbacteriaceae</taxon>
        <taxon>Microbacterium</taxon>
    </lineage>
</organism>
<evidence type="ECO:0000313" key="4">
    <source>
        <dbReference type="Proteomes" id="UP000196320"/>
    </source>
</evidence>
<evidence type="ECO:0000313" key="3">
    <source>
        <dbReference type="EMBL" id="SJN22250.1"/>
    </source>
</evidence>
<dbReference type="Gene3D" id="3.40.1620.10">
    <property type="entry name" value="YefM-like domain"/>
    <property type="match status" value="1"/>
</dbReference>
<proteinExistence type="inferred from homology"/>
<dbReference type="AlphaFoldDB" id="A0A1R4IQU0"/>